<organism evidence="1 2">
    <name type="scientific">Laceyella putida</name>
    <dbReference type="NCBI Taxonomy" id="110101"/>
    <lineage>
        <taxon>Bacteria</taxon>
        <taxon>Bacillati</taxon>
        <taxon>Bacillota</taxon>
        <taxon>Bacilli</taxon>
        <taxon>Bacillales</taxon>
        <taxon>Thermoactinomycetaceae</taxon>
        <taxon>Laceyella</taxon>
    </lineage>
</organism>
<proteinExistence type="predicted"/>
<keyword evidence="2" id="KW-1185">Reference proteome</keyword>
<dbReference type="Proteomes" id="UP001596500">
    <property type="component" value="Unassembled WGS sequence"/>
</dbReference>
<dbReference type="RefSeq" id="WP_379867252.1">
    <property type="nucleotide sequence ID" value="NZ_JBHTBW010000067.1"/>
</dbReference>
<evidence type="ECO:0000313" key="2">
    <source>
        <dbReference type="Proteomes" id="UP001596500"/>
    </source>
</evidence>
<reference evidence="2" key="1">
    <citation type="journal article" date="2019" name="Int. J. Syst. Evol. Microbiol.">
        <title>The Global Catalogue of Microorganisms (GCM) 10K type strain sequencing project: providing services to taxonomists for standard genome sequencing and annotation.</title>
        <authorList>
            <consortium name="The Broad Institute Genomics Platform"/>
            <consortium name="The Broad Institute Genome Sequencing Center for Infectious Disease"/>
            <person name="Wu L."/>
            <person name="Ma J."/>
        </authorList>
    </citation>
    <scope>NUCLEOTIDE SEQUENCE [LARGE SCALE GENOMIC DNA]</scope>
    <source>
        <strain evidence="2">CGMCC 1.12942</strain>
    </source>
</reference>
<dbReference type="EMBL" id="JBHTBW010000067">
    <property type="protein sequence ID" value="MFC7442989.1"/>
    <property type="molecule type" value="Genomic_DNA"/>
</dbReference>
<accession>A0ABW2RQ27</accession>
<comment type="caution">
    <text evidence="1">The sequence shown here is derived from an EMBL/GenBank/DDBJ whole genome shotgun (WGS) entry which is preliminary data.</text>
</comment>
<gene>
    <name evidence="1" type="ORF">ACFQNG_18125</name>
</gene>
<evidence type="ECO:0000313" key="1">
    <source>
        <dbReference type="EMBL" id="MFC7442989.1"/>
    </source>
</evidence>
<sequence>MSNLEKAIIREISRIYAQSGKLLVDSLAETYRDMYYMTGWAIEMELAGAQLTWELLNPDDQASGAGPD</sequence>
<name>A0ABW2RQ27_9BACL</name>
<protein>
    <submittedName>
        <fullName evidence="1">Uncharacterized protein</fullName>
    </submittedName>
</protein>